<proteinExistence type="predicted"/>
<dbReference type="STRING" id="940190.MPTP_1786"/>
<dbReference type="HOGENOM" id="CLU_025810_5_1_9"/>
<dbReference type="PANTHER" id="PTHR11079:SF161">
    <property type="entry name" value="CMP_DCMP-TYPE DEAMINASE DOMAIN-CONTAINING PROTEIN"/>
    <property type="match status" value="1"/>
</dbReference>
<dbReference type="EC" id="3.5.4.1" evidence="2"/>
<dbReference type="InterPro" id="IPR016193">
    <property type="entry name" value="Cytidine_deaminase-like"/>
</dbReference>
<dbReference type="PANTHER" id="PTHR11079">
    <property type="entry name" value="CYTOSINE DEAMINASE FAMILY MEMBER"/>
    <property type="match status" value="1"/>
</dbReference>
<feature type="domain" description="CMP/dCMP-type deaminase" evidence="1">
    <location>
        <begin position="8"/>
        <end position="121"/>
    </location>
</feature>
<organism evidence="2 3">
    <name type="scientific">Melissococcus plutonius (strain ATCC 35311 / DSM 29964 / CIP 104052 / LMG 20360 / NCIMB 702443)</name>
    <dbReference type="NCBI Taxonomy" id="940190"/>
    <lineage>
        <taxon>Bacteria</taxon>
        <taxon>Bacillati</taxon>
        <taxon>Bacillota</taxon>
        <taxon>Bacilli</taxon>
        <taxon>Lactobacillales</taxon>
        <taxon>Enterococcaceae</taxon>
        <taxon>Melissococcus</taxon>
    </lineage>
</organism>
<evidence type="ECO:0000259" key="1">
    <source>
        <dbReference type="PROSITE" id="PS51747"/>
    </source>
</evidence>
<dbReference type="Proteomes" id="UP000008456">
    <property type="component" value="Chromosome"/>
</dbReference>
<gene>
    <name evidence="2" type="ordered locus">MPTP_1786</name>
</gene>
<dbReference type="PROSITE" id="PS51747">
    <property type="entry name" value="CYT_DCMP_DEAMINASES_2"/>
    <property type="match status" value="1"/>
</dbReference>
<evidence type="ECO:0000313" key="2">
    <source>
        <dbReference type="EMBL" id="BAK22209.1"/>
    </source>
</evidence>
<dbReference type="InterPro" id="IPR002125">
    <property type="entry name" value="CMP_dCMP_dom"/>
</dbReference>
<keyword evidence="3" id="KW-1185">Reference proteome</keyword>
<dbReference type="KEGG" id="mps:MPTP_1786"/>
<accession>F3YCI1</accession>
<dbReference type="RefSeq" id="WP_013774645.1">
    <property type="nucleotide sequence ID" value="NC_015516.1"/>
</dbReference>
<name>F3YCI1_MELPT</name>
<dbReference type="CDD" id="cd01285">
    <property type="entry name" value="nucleoside_deaminase"/>
    <property type="match status" value="1"/>
</dbReference>
<reference evidence="2 3" key="1">
    <citation type="journal article" date="2011" name="J. Bacteriol.">
        <title>Complete genome sequence of Melissococcus plutonius ATCC 35311.</title>
        <authorList>
            <person name="Okumura K."/>
            <person name="Arai R."/>
            <person name="Okura M."/>
            <person name="Kirikae T."/>
            <person name="Takamatsu D."/>
            <person name="Osaki M."/>
            <person name="Miyoshi-Akiyama T."/>
        </authorList>
    </citation>
    <scope>NUCLEOTIDE SEQUENCE [LARGE SCALE GENOMIC DNA]</scope>
    <source>
        <strain evidence="3">ATCC 35311 / CIP 104052 / LMG 20360 / NCIMB 702443</strain>
    </source>
</reference>
<sequence length="164" mass="18388">MEVSKIKKDHLYYLKRCIEISKQAKKNGNTPFGALLVDDAGNILFEQENIEITEHICTGHAETTLAARASKKYSKDFLWGCTLYTTAEPCAMCTGTIYWGNIGTIVFGMTERRLLEFTGNNPQNPTFDLPAEAILVHGQKDIKVIGPFSEIEEAIANVHEGYWK</sequence>
<dbReference type="EMBL" id="AP012200">
    <property type="protein sequence ID" value="BAK22209.1"/>
    <property type="molecule type" value="Genomic_DNA"/>
</dbReference>
<protein>
    <submittedName>
        <fullName evidence="2">Cytosine deaminase</fullName>
        <ecNumber evidence="2">3.5.4.1</ecNumber>
    </submittedName>
</protein>
<dbReference type="Pfam" id="PF00383">
    <property type="entry name" value="dCMP_cyt_deam_1"/>
    <property type="match status" value="1"/>
</dbReference>
<dbReference type="SUPFAM" id="SSF53927">
    <property type="entry name" value="Cytidine deaminase-like"/>
    <property type="match status" value="1"/>
</dbReference>
<dbReference type="AlphaFoldDB" id="F3YCI1"/>
<dbReference type="OrthoDB" id="9802676at2"/>
<dbReference type="GO" id="GO:0006152">
    <property type="term" value="P:purine nucleoside catabolic process"/>
    <property type="evidence" value="ECO:0007669"/>
    <property type="project" value="TreeGrafter"/>
</dbReference>
<reference key="2">
    <citation type="submission" date="2011-04" db="EMBL/GenBank/DDBJ databases">
        <title>Whole genome sequence of Melissococcus plutonius ATCC 35311.</title>
        <authorList>
            <person name="Okumura K."/>
            <person name="Arai R."/>
            <person name="Osaki M."/>
            <person name="Okura M."/>
            <person name="Kirikae T."/>
            <person name="Takamatsu D."/>
            <person name="Akiyama T."/>
        </authorList>
    </citation>
    <scope>NUCLEOTIDE SEQUENCE</scope>
    <source>
        <strain>ATCC 35311</strain>
    </source>
</reference>
<evidence type="ECO:0000313" key="3">
    <source>
        <dbReference type="Proteomes" id="UP000008456"/>
    </source>
</evidence>
<dbReference type="Gene3D" id="3.40.140.10">
    <property type="entry name" value="Cytidine Deaminase, domain 2"/>
    <property type="match status" value="1"/>
</dbReference>
<dbReference type="GO" id="GO:0004131">
    <property type="term" value="F:cytosine deaminase activity"/>
    <property type="evidence" value="ECO:0007669"/>
    <property type="project" value="UniProtKB-EC"/>
</dbReference>
<dbReference type="GO" id="GO:0047974">
    <property type="term" value="F:guanosine deaminase activity"/>
    <property type="evidence" value="ECO:0007669"/>
    <property type="project" value="TreeGrafter"/>
</dbReference>
<keyword evidence="2" id="KW-0378">Hydrolase</keyword>